<dbReference type="Proteomes" id="UP000199058">
    <property type="component" value="Unassembled WGS sequence"/>
</dbReference>
<gene>
    <name evidence="7" type="ORF">SAMN05660443_0137</name>
</gene>
<dbReference type="PROSITE" id="PS50887">
    <property type="entry name" value="GGDEF"/>
    <property type="match status" value="1"/>
</dbReference>
<protein>
    <recommendedName>
        <fullName evidence="2">diguanylate cyclase</fullName>
        <ecNumber evidence="2">2.7.7.65</ecNumber>
    </recommendedName>
</protein>
<dbReference type="PANTHER" id="PTHR45138:SF9">
    <property type="entry name" value="DIGUANYLATE CYCLASE DGCM-RELATED"/>
    <property type="match status" value="1"/>
</dbReference>
<dbReference type="GO" id="GO:0043709">
    <property type="term" value="P:cell adhesion involved in single-species biofilm formation"/>
    <property type="evidence" value="ECO:0007669"/>
    <property type="project" value="TreeGrafter"/>
</dbReference>
<dbReference type="GO" id="GO:0005886">
    <property type="term" value="C:plasma membrane"/>
    <property type="evidence" value="ECO:0007669"/>
    <property type="project" value="TreeGrafter"/>
</dbReference>
<feature type="transmembrane region" description="Helical" evidence="5">
    <location>
        <begin position="334"/>
        <end position="356"/>
    </location>
</feature>
<feature type="transmembrane region" description="Helical" evidence="5">
    <location>
        <begin position="303"/>
        <end position="322"/>
    </location>
</feature>
<dbReference type="PANTHER" id="PTHR45138">
    <property type="entry name" value="REGULATORY COMPONENTS OF SENSORY TRANSDUCTION SYSTEM"/>
    <property type="match status" value="1"/>
</dbReference>
<feature type="transmembrane region" description="Helical" evidence="5">
    <location>
        <begin position="240"/>
        <end position="262"/>
    </location>
</feature>
<dbReference type="CDD" id="cd01949">
    <property type="entry name" value="GGDEF"/>
    <property type="match status" value="1"/>
</dbReference>
<keyword evidence="5" id="KW-0812">Transmembrane</keyword>
<comment type="catalytic activity">
    <reaction evidence="3">
        <text>2 GTP = 3',3'-c-di-GMP + 2 diphosphate</text>
        <dbReference type="Rhea" id="RHEA:24898"/>
        <dbReference type="ChEBI" id="CHEBI:33019"/>
        <dbReference type="ChEBI" id="CHEBI:37565"/>
        <dbReference type="ChEBI" id="CHEBI:58805"/>
        <dbReference type="EC" id="2.7.7.65"/>
    </reaction>
</comment>
<dbReference type="EC" id="2.7.7.65" evidence="2"/>
<dbReference type="InterPro" id="IPR000160">
    <property type="entry name" value="GGDEF_dom"/>
</dbReference>
<evidence type="ECO:0000256" key="1">
    <source>
        <dbReference type="ARBA" id="ARBA00001946"/>
    </source>
</evidence>
<proteinExistence type="predicted"/>
<feature type="domain" description="GGDEF" evidence="6">
    <location>
        <begin position="575"/>
        <end position="709"/>
    </location>
</feature>
<dbReference type="SUPFAM" id="SSF55073">
    <property type="entry name" value="Nucleotide cyclase"/>
    <property type="match status" value="1"/>
</dbReference>
<comment type="cofactor">
    <cofactor evidence="1">
        <name>Mg(2+)</name>
        <dbReference type="ChEBI" id="CHEBI:18420"/>
    </cofactor>
</comment>
<evidence type="ECO:0000313" key="7">
    <source>
        <dbReference type="EMBL" id="SFB78946.1"/>
    </source>
</evidence>
<keyword evidence="5" id="KW-1133">Transmembrane helix</keyword>
<feature type="transmembrane region" description="Helical" evidence="5">
    <location>
        <begin position="211"/>
        <end position="228"/>
    </location>
</feature>
<keyword evidence="4" id="KW-0175">Coiled coil</keyword>
<name>A0A1I1DX05_9GAMM</name>
<feature type="transmembrane region" description="Helical" evidence="5">
    <location>
        <begin position="362"/>
        <end position="381"/>
    </location>
</feature>
<organism evidence="7 8">
    <name type="scientific">Marinospirillum celere</name>
    <dbReference type="NCBI Taxonomy" id="1122252"/>
    <lineage>
        <taxon>Bacteria</taxon>
        <taxon>Pseudomonadati</taxon>
        <taxon>Pseudomonadota</taxon>
        <taxon>Gammaproteobacteria</taxon>
        <taxon>Oceanospirillales</taxon>
        <taxon>Oceanospirillaceae</taxon>
        <taxon>Marinospirillum</taxon>
    </lineage>
</organism>
<dbReference type="InterPro" id="IPR050469">
    <property type="entry name" value="Diguanylate_Cyclase"/>
</dbReference>
<dbReference type="AlphaFoldDB" id="A0A1I1DX05"/>
<dbReference type="RefSeq" id="WP_177203422.1">
    <property type="nucleotide sequence ID" value="NZ_FOLH01000001.1"/>
</dbReference>
<feature type="transmembrane region" description="Helical" evidence="5">
    <location>
        <begin position="182"/>
        <end position="204"/>
    </location>
</feature>
<accession>A0A1I1DX05</accession>
<feature type="coiled-coil region" evidence="4">
    <location>
        <begin position="380"/>
        <end position="445"/>
    </location>
</feature>
<keyword evidence="5" id="KW-0472">Membrane</keyword>
<feature type="transmembrane region" description="Helical" evidence="5">
    <location>
        <begin position="274"/>
        <end position="297"/>
    </location>
</feature>
<dbReference type="NCBIfam" id="TIGR00254">
    <property type="entry name" value="GGDEF"/>
    <property type="match status" value="1"/>
</dbReference>
<evidence type="ECO:0000256" key="2">
    <source>
        <dbReference type="ARBA" id="ARBA00012528"/>
    </source>
</evidence>
<dbReference type="InterPro" id="IPR043128">
    <property type="entry name" value="Rev_trsase/Diguanyl_cyclase"/>
</dbReference>
<evidence type="ECO:0000256" key="5">
    <source>
        <dbReference type="SAM" id="Phobius"/>
    </source>
</evidence>
<dbReference type="SMART" id="SM00267">
    <property type="entry name" value="GGDEF"/>
    <property type="match status" value="1"/>
</dbReference>
<sequence>MLLTFLYRLACTRIAWLLLIGLFWSLPSAASSLHLVGWEYRWGDSPFNEQGPEWTQADEPEAWHSLAFPSNPPNRSGQEQVWYRTQLPENHWQDPVIYIYSIDLLAEVYLGEQKIYHFGKLDEEGKGRFAGWPWHLIELPEDFAGQTLYFRVYSDYTDIGLWGEVKLIERADLLLRIIDTSWFDLLVILFCVLVALLALVFAAMQATTRKSFLYLSLLLLAAAGKLLGENQAVQLILDAPLFRTYLAAASYFSLPLFIYLLLKEWVGSLDRQLATYMVFVHLGYLALATLASVLGWVQLSITYPVFDLLFTLSLALLLYLTARHFKQLQQDEMLVILAFWVLSVFLLVDMAVAHGFLPWGRFPLSLGVLIFGLTLLVLALTDYKRTQKQIQELNTTLEERISQRTASLQAYAQLERQRSHQLHLLNRYNQELEETVTQLETCNHLEEACKFLEQRFSELFRPYQVIFKPFDVHSQVANDHMKWMLMIEDMQLGRQPLAWLQLQPDTSLDDQQQLEQLTQFIGRAADRLSMTLTGIKLRQDLQRLSYEDALTGLKNRRYLDESLEREVSLAKRNKSTLAVLMCDLDHFKSFNDAYGHDAGDQALRNLASLLQEHFRETDLPCRFGGEEFVIIMPGASEAIALKRAQELLSQLAARNLYYQGKNLGQMTLSAGIAIWPCKALTAQELLKAADRALYLAKQKGRNRVEMANNKDA</sequence>
<evidence type="ECO:0000259" key="6">
    <source>
        <dbReference type="PROSITE" id="PS50887"/>
    </source>
</evidence>
<evidence type="ECO:0000256" key="4">
    <source>
        <dbReference type="SAM" id="Coils"/>
    </source>
</evidence>
<dbReference type="GO" id="GO:0052621">
    <property type="term" value="F:diguanylate cyclase activity"/>
    <property type="evidence" value="ECO:0007669"/>
    <property type="project" value="UniProtKB-EC"/>
</dbReference>
<reference evidence="7 8" key="1">
    <citation type="submission" date="2016-10" db="EMBL/GenBank/DDBJ databases">
        <authorList>
            <person name="de Groot N.N."/>
        </authorList>
    </citation>
    <scope>NUCLEOTIDE SEQUENCE [LARGE SCALE GENOMIC DNA]</scope>
    <source>
        <strain evidence="7 8">DSM 18438</strain>
    </source>
</reference>
<keyword evidence="8" id="KW-1185">Reference proteome</keyword>
<dbReference type="Pfam" id="PF00990">
    <property type="entry name" value="GGDEF"/>
    <property type="match status" value="1"/>
</dbReference>
<evidence type="ECO:0000256" key="3">
    <source>
        <dbReference type="ARBA" id="ARBA00034247"/>
    </source>
</evidence>
<evidence type="ECO:0000313" key="8">
    <source>
        <dbReference type="Proteomes" id="UP000199058"/>
    </source>
</evidence>
<dbReference type="InterPro" id="IPR029787">
    <property type="entry name" value="Nucleotide_cyclase"/>
</dbReference>
<dbReference type="STRING" id="1122252.SAMN05660443_0137"/>
<dbReference type="Gene3D" id="3.30.70.270">
    <property type="match status" value="1"/>
</dbReference>
<dbReference type="GO" id="GO:1902201">
    <property type="term" value="P:negative regulation of bacterial-type flagellum-dependent cell motility"/>
    <property type="evidence" value="ECO:0007669"/>
    <property type="project" value="TreeGrafter"/>
</dbReference>
<dbReference type="FunFam" id="3.30.70.270:FF:000001">
    <property type="entry name" value="Diguanylate cyclase domain protein"/>
    <property type="match status" value="1"/>
</dbReference>
<dbReference type="EMBL" id="FOLH01000001">
    <property type="protein sequence ID" value="SFB78946.1"/>
    <property type="molecule type" value="Genomic_DNA"/>
</dbReference>